<keyword evidence="1" id="KW-0378">Hydrolase</keyword>
<sequence>MFQKNLTKYSNLVLLFFLILGSASVVFGQEKRLFGTIENEVDAEGIHILNTTSRFNAITNGQGEFQIYVKPLDTLVISSVTYVPEQVVITQKIYESGRISITLEALVNELDEVFLGPKLTGNLEQDIKTIKTEKQINFDDVGIPGFKGIPEEKIPNMIGGVITPLSVNLEGLYKHLSGYYKTLRTKRKWQAQNVTVAEIMNTYGTAFFFESYQVPEDRLYDFLLFCIETSTLQNDFKKENYARVLAIFSENGKEYVERLSEKNE</sequence>
<accession>A0A9X1FMY9</accession>
<keyword evidence="1" id="KW-0645">Protease</keyword>
<dbReference type="AlphaFoldDB" id="A0A9X1FMY9"/>
<protein>
    <submittedName>
        <fullName evidence="1">Carboxypeptidase-like regulatory domain-containing protein</fullName>
    </submittedName>
</protein>
<evidence type="ECO:0000313" key="2">
    <source>
        <dbReference type="Proteomes" id="UP001138686"/>
    </source>
</evidence>
<keyword evidence="1" id="KW-0121">Carboxypeptidase</keyword>
<dbReference type="EMBL" id="JAHWDP010000001">
    <property type="protein sequence ID" value="MBW2936627.1"/>
    <property type="molecule type" value="Genomic_DNA"/>
</dbReference>
<proteinExistence type="predicted"/>
<reference evidence="1" key="1">
    <citation type="submission" date="2021-07" db="EMBL/GenBank/DDBJ databases">
        <title>Aureisphaera sp. CAU 1614 isolated from sea sediment.</title>
        <authorList>
            <person name="Kim W."/>
        </authorList>
    </citation>
    <scope>NUCLEOTIDE SEQUENCE</scope>
    <source>
        <strain evidence="1">CAU 1614</strain>
    </source>
</reference>
<name>A0A9X1FMY9_9FLAO</name>
<dbReference type="GO" id="GO:0004180">
    <property type="term" value="F:carboxypeptidase activity"/>
    <property type="evidence" value="ECO:0007669"/>
    <property type="project" value="UniProtKB-KW"/>
</dbReference>
<comment type="caution">
    <text evidence="1">The sequence shown here is derived from an EMBL/GenBank/DDBJ whole genome shotgun (WGS) entry which is preliminary data.</text>
</comment>
<evidence type="ECO:0000313" key="1">
    <source>
        <dbReference type="EMBL" id="MBW2936627.1"/>
    </source>
</evidence>
<organism evidence="1 2">
    <name type="scientific">Halomarinibacterium sedimenti</name>
    <dbReference type="NCBI Taxonomy" id="2857106"/>
    <lineage>
        <taxon>Bacteria</taxon>
        <taxon>Pseudomonadati</taxon>
        <taxon>Bacteroidota</taxon>
        <taxon>Flavobacteriia</taxon>
        <taxon>Flavobacteriales</taxon>
        <taxon>Flavobacteriaceae</taxon>
        <taxon>Halomarinibacterium</taxon>
    </lineage>
</organism>
<gene>
    <name evidence="1" type="ORF">KXJ69_00825</name>
</gene>
<dbReference type="RefSeq" id="WP_219050440.1">
    <property type="nucleotide sequence ID" value="NZ_JAHWDP010000001.1"/>
</dbReference>
<keyword evidence="2" id="KW-1185">Reference proteome</keyword>
<dbReference type="Proteomes" id="UP001138686">
    <property type="component" value="Unassembled WGS sequence"/>
</dbReference>